<keyword evidence="12 17" id="KW-0520">NAD</keyword>
<evidence type="ECO:0000256" key="16">
    <source>
        <dbReference type="ARBA" id="ARBA00049551"/>
    </source>
</evidence>
<feature type="transmembrane region" description="Helical" evidence="17">
    <location>
        <begin position="331"/>
        <end position="355"/>
    </location>
</feature>
<evidence type="ECO:0000256" key="14">
    <source>
        <dbReference type="ARBA" id="ARBA00023128"/>
    </source>
</evidence>
<name>A0A2P1CM94_9HEMI</name>
<evidence type="ECO:0000256" key="13">
    <source>
        <dbReference type="ARBA" id="ARBA00023075"/>
    </source>
</evidence>
<comment type="catalytic activity">
    <reaction evidence="16 17">
        <text>a ubiquinone + NADH + 5 H(+)(in) = a ubiquinol + NAD(+) + 4 H(+)(out)</text>
        <dbReference type="Rhea" id="RHEA:29091"/>
        <dbReference type="Rhea" id="RHEA-COMP:9565"/>
        <dbReference type="Rhea" id="RHEA-COMP:9566"/>
        <dbReference type="ChEBI" id="CHEBI:15378"/>
        <dbReference type="ChEBI" id="CHEBI:16389"/>
        <dbReference type="ChEBI" id="CHEBI:17976"/>
        <dbReference type="ChEBI" id="CHEBI:57540"/>
        <dbReference type="ChEBI" id="CHEBI:57945"/>
        <dbReference type="EC" id="7.1.1.2"/>
    </reaction>
</comment>
<evidence type="ECO:0000256" key="15">
    <source>
        <dbReference type="ARBA" id="ARBA00023136"/>
    </source>
</evidence>
<feature type="transmembrane region" description="Helical" evidence="17">
    <location>
        <begin position="479"/>
        <end position="498"/>
    </location>
</feature>
<evidence type="ECO:0000256" key="2">
    <source>
        <dbReference type="ARBA" id="ARBA00004448"/>
    </source>
</evidence>
<dbReference type="PRINTS" id="PR01434">
    <property type="entry name" value="NADHDHGNASE5"/>
</dbReference>
<feature type="transmembrane region" description="Helical" evidence="17">
    <location>
        <begin position="7"/>
        <end position="30"/>
    </location>
</feature>
<keyword evidence="15 17" id="KW-0472">Membrane</keyword>
<keyword evidence="8" id="KW-0999">Mitochondrion inner membrane</keyword>
<comment type="function">
    <text evidence="1">Core subunit of the mitochondrial membrane respiratory chain NADH dehydrogenase (Complex I) that is believed to belong to the minimal assembly required for catalysis. Complex I functions in the transfer of electrons from NADH to the respiratory chain. The immediate electron acceptor for the enzyme is believed to be ubiquinone.</text>
</comment>
<dbReference type="GO" id="GO:0003954">
    <property type="term" value="F:NADH dehydrogenase activity"/>
    <property type="evidence" value="ECO:0007669"/>
    <property type="project" value="TreeGrafter"/>
</dbReference>
<evidence type="ECO:0000256" key="5">
    <source>
        <dbReference type="ARBA" id="ARBA00022448"/>
    </source>
</evidence>
<feature type="domain" description="NADH:quinone oxidoreductase/Mrp antiporter transmembrane" evidence="18">
    <location>
        <begin position="107"/>
        <end position="382"/>
    </location>
</feature>
<keyword evidence="5 17" id="KW-0813">Transport</keyword>
<feature type="transmembrane region" description="Helical" evidence="17">
    <location>
        <begin position="152"/>
        <end position="171"/>
    </location>
</feature>
<comment type="subcellular location">
    <subcellularLocation>
        <location evidence="2">Mitochondrion inner membrane</location>
        <topology evidence="2">Multi-pass membrane protein</topology>
    </subcellularLocation>
</comment>
<evidence type="ECO:0000256" key="9">
    <source>
        <dbReference type="ARBA" id="ARBA00022967"/>
    </source>
</evidence>
<dbReference type="GO" id="GO:0015990">
    <property type="term" value="P:electron transport coupled proton transport"/>
    <property type="evidence" value="ECO:0007669"/>
    <property type="project" value="TreeGrafter"/>
</dbReference>
<feature type="transmembrane region" description="Helical" evidence="17">
    <location>
        <begin position="375"/>
        <end position="397"/>
    </location>
</feature>
<dbReference type="PANTHER" id="PTHR42829:SF2">
    <property type="entry name" value="NADH-UBIQUINONE OXIDOREDUCTASE CHAIN 5"/>
    <property type="match status" value="1"/>
</dbReference>
<feature type="domain" description="NADH-Ubiquinone oxidoreductase (complex I) chain 5 N-terminal" evidence="19">
    <location>
        <begin position="42"/>
        <end position="90"/>
    </location>
</feature>
<keyword evidence="9" id="KW-1278">Translocase</keyword>
<evidence type="ECO:0000256" key="3">
    <source>
        <dbReference type="ARBA" id="ARBA00012944"/>
    </source>
</evidence>
<evidence type="ECO:0000256" key="11">
    <source>
        <dbReference type="ARBA" id="ARBA00022989"/>
    </source>
</evidence>
<geneLocation type="mitochondrion" evidence="21"/>
<evidence type="ECO:0000256" key="10">
    <source>
        <dbReference type="ARBA" id="ARBA00022982"/>
    </source>
</evidence>
<dbReference type="InterPro" id="IPR001750">
    <property type="entry name" value="ND/Mrp_TM"/>
</dbReference>
<dbReference type="InterPro" id="IPR003945">
    <property type="entry name" value="NU5C-like"/>
</dbReference>
<evidence type="ECO:0000256" key="1">
    <source>
        <dbReference type="ARBA" id="ARBA00003257"/>
    </source>
</evidence>
<evidence type="ECO:0000256" key="12">
    <source>
        <dbReference type="ARBA" id="ARBA00023027"/>
    </source>
</evidence>
<feature type="transmembrane region" description="Helical" evidence="17">
    <location>
        <begin position="177"/>
        <end position="193"/>
    </location>
</feature>
<dbReference type="PANTHER" id="PTHR42829">
    <property type="entry name" value="NADH-UBIQUINONE OXIDOREDUCTASE CHAIN 5"/>
    <property type="match status" value="1"/>
</dbReference>
<comment type="function">
    <text evidence="17">Core subunit of the mitochondrial membrane respiratory chain NADH dehydrogenase (Complex I) which catalyzes electron transfer from NADH through the respiratory chain, using ubiquinone as an electron acceptor. Essential for the catalytic activity and assembly of complex I.</text>
</comment>
<evidence type="ECO:0000256" key="7">
    <source>
        <dbReference type="ARBA" id="ARBA00022692"/>
    </source>
</evidence>
<evidence type="ECO:0000259" key="20">
    <source>
        <dbReference type="Pfam" id="PF06455"/>
    </source>
</evidence>
<dbReference type="InterPro" id="IPR001516">
    <property type="entry name" value="Proton_antipo_N"/>
</dbReference>
<protein>
    <recommendedName>
        <fullName evidence="4 17">NADH-ubiquinone oxidoreductase chain 5</fullName>
        <ecNumber evidence="3 17">7.1.1.2</ecNumber>
    </recommendedName>
</protein>
<accession>A0A2P1CM94</accession>
<gene>
    <name evidence="21" type="primary">ND5</name>
</gene>
<dbReference type="AlphaFoldDB" id="A0A2P1CM94"/>
<feature type="transmembrane region" description="Helical" evidence="17">
    <location>
        <begin position="214"/>
        <end position="232"/>
    </location>
</feature>
<evidence type="ECO:0000256" key="8">
    <source>
        <dbReference type="ARBA" id="ARBA00022792"/>
    </source>
</evidence>
<dbReference type="EC" id="7.1.1.2" evidence="3 17"/>
<feature type="transmembrane region" description="Helical" evidence="17">
    <location>
        <begin position="88"/>
        <end position="107"/>
    </location>
</feature>
<keyword evidence="6" id="KW-0679">Respiratory chain</keyword>
<sequence length="574" mass="65618">MNLMYKYNFWFFSVFFTGVLSFFFGIHLLMNDTLYFLDWEVFSLNSSSVVMTFLLDWMSMIFMGCVLFISSMVIYYSGSYMSGDTYSVRFLYMVLLFVLSMVLLIISPNLISILLGWDGLGLVSYCLVIYFQNYKSFNAGMLTVLTNRIGDVAILISIAWFFNFGSWNYIYYLFMDFNWYSWILFLMVLAAFTKSAQIPFSSWLPAAMAAPTPVSALVHSSTLVTAGVYLLIRFSDFILSYDVSGFLLISVLTMFMSGLGANFEYDLKKIIALSTLSQLGLMMSSLFMGFPILAYFHLLSHAFFKALLFLCAGLMIHCMSDSQDIRHMGLLINFLPFTCSCFCISNLSLCGLPFLSGFYSKDLVLEYMTMGYYNAFIYITYFVSVGLTACYSLRLVYYCMGGNVGILSFQSFFEDKVMNLSMIFLTFMAIVCGSILSWLLIPYPSLLVFPFECKIMPLFFVIIGGWLGYELSCLFVGDYLYGLGYNFMITFLGTMWFMPNFSTLSLYPNTLYLSKSFSSFMDSGWGEYLVSGSLSTFSNYVGFSMMKHHLNSIKLFLLSFLFIGFFLLMIYLSN</sequence>
<feature type="transmembrane region" description="Helical" evidence="17">
    <location>
        <begin position="50"/>
        <end position="76"/>
    </location>
</feature>
<proteinExistence type="inferred from homology"/>
<evidence type="ECO:0000256" key="6">
    <source>
        <dbReference type="ARBA" id="ARBA00022660"/>
    </source>
</evidence>
<organism evidence="21">
    <name type="scientific">Hyperoncus lateritius</name>
    <dbReference type="NCBI Taxonomy" id="2080394"/>
    <lineage>
        <taxon>Eukaryota</taxon>
        <taxon>Metazoa</taxon>
        <taxon>Ecdysozoa</taxon>
        <taxon>Arthropoda</taxon>
        <taxon>Hexapoda</taxon>
        <taxon>Insecta</taxon>
        <taxon>Pterygota</taxon>
        <taxon>Neoptera</taxon>
        <taxon>Paraneoptera</taxon>
        <taxon>Hemiptera</taxon>
        <taxon>Heteroptera</taxon>
        <taxon>Panheteroptera</taxon>
        <taxon>Pentatomomorpha</taxon>
        <taxon>Pentatomoidea</taxon>
        <taxon>Scutelleridae</taxon>
        <taxon>Scutellerinae</taxon>
        <taxon>Hyperoncus</taxon>
    </lineage>
</organism>
<feature type="transmembrane region" description="Helical" evidence="17">
    <location>
        <begin position="238"/>
        <end position="259"/>
    </location>
</feature>
<feature type="transmembrane region" description="Helical" evidence="17">
    <location>
        <begin position="417"/>
        <end position="441"/>
    </location>
</feature>
<feature type="transmembrane region" description="Helical" evidence="17">
    <location>
        <begin position="555"/>
        <end position="573"/>
    </location>
</feature>
<dbReference type="Pfam" id="PF00361">
    <property type="entry name" value="Proton_antipo_M"/>
    <property type="match status" value="1"/>
</dbReference>
<evidence type="ECO:0000259" key="18">
    <source>
        <dbReference type="Pfam" id="PF00361"/>
    </source>
</evidence>
<evidence type="ECO:0000256" key="4">
    <source>
        <dbReference type="ARBA" id="ARBA00021096"/>
    </source>
</evidence>
<feature type="transmembrane region" description="Helical" evidence="17">
    <location>
        <begin position="302"/>
        <end position="319"/>
    </location>
</feature>
<feature type="transmembrane region" description="Helical" evidence="17">
    <location>
        <begin position="525"/>
        <end position="543"/>
    </location>
</feature>
<feature type="domain" description="NADH dehydrogenase subunit 5 C-terminal" evidence="20">
    <location>
        <begin position="391"/>
        <end position="570"/>
    </location>
</feature>
<evidence type="ECO:0000259" key="19">
    <source>
        <dbReference type="Pfam" id="PF00662"/>
    </source>
</evidence>
<feature type="transmembrane region" description="Helical" evidence="17">
    <location>
        <begin position="447"/>
        <end position="467"/>
    </location>
</feature>
<evidence type="ECO:0000313" key="21">
    <source>
        <dbReference type="EMBL" id="AVJ52451.1"/>
    </source>
</evidence>
<keyword evidence="7 17" id="KW-0812">Transmembrane</keyword>
<keyword evidence="11 17" id="KW-1133">Transmembrane helix</keyword>
<keyword evidence="13 17" id="KW-0830">Ubiquinone</keyword>
<dbReference type="InterPro" id="IPR010934">
    <property type="entry name" value="NADH_DH_su5_C"/>
</dbReference>
<keyword evidence="14 17" id="KW-0496">Mitochondrion</keyword>
<dbReference type="GO" id="GO:0005743">
    <property type="term" value="C:mitochondrial inner membrane"/>
    <property type="evidence" value="ECO:0007669"/>
    <property type="project" value="UniProtKB-SubCell"/>
</dbReference>
<dbReference type="GO" id="GO:0042773">
    <property type="term" value="P:ATP synthesis coupled electron transport"/>
    <property type="evidence" value="ECO:0007669"/>
    <property type="project" value="InterPro"/>
</dbReference>
<keyword evidence="10" id="KW-0249">Electron transport</keyword>
<dbReference type="Pfam" id="PF06455">
    <property type="entry name" value="NADH5_C"/>
    <property type="match status" value="1"/>
</dbReference>
<dbReference type="GO" id="GO:0008137">
    <property type="term" value="F:NADH dehydrogenase (ubiquinone) activity"/>
    <property type="evidence" value="ECO:0007669"/>
    <property type="project" value="UniProtKB-EC"/>
</dbReference>
<dbReference type="EMBL" id="MF173808">
    <property type="protein sequence ID" value="AVJ52451.1"/>
    <property type="molecule type" value="Genomic_DNA"/>
</dbReference>
<reference evidence="21" key="1">
    <citation type="journal article" date="2018" name="Cladistics">
        <title>Phylogeny and the colourful history of jewel bugs (Insecta: Hemiptera: Scutelleridae).</title>
        <authorList>
            <person name="Wu Y."/>
            <person name="Redei D."/>
            <person name="Eger J."/>
            <person name="Wang Y."/>
            <person name="Wu H."/>
            <person name="Carapezza A."/>
            <person name="Kment P."/>
            <person name="Cai B."/>
            <person name="Sun X."/>
            <person name="Guo P."/>
            <person name="Luo J."/>
            <person name="Xie Q."/>
        </authorList>
    </citation>
    <scope>NUCLEOTIDE SEQUENCE</scope>
</reference>
<dbReference type="Pfam" id="PF00662">
    <property type="entry name" value="Proton_antipo_N"/>
    <property type="match status" value="1"/>
</dbReference>
<evidence type="ECO:0000256" key="17">
    <source>
        <dbReference type="RuleBase" id="RU003404"/>
    </source>
</evidence>
<comment type="similarity">
    <text evidence="17">Belongs to the complex I subunit 5 family.</text>
</comment>